<organism evidence="1 2">
    <name type="scientific">Prevotella pallens ATCC 700821</name>
    <dbReference type="NCBI Taxonomy" id="997353"/>
    <lineage>
        <taxon>Bacteria</taxon>
        <taxon>Pseudomonadati</taxon>
        <taxon>Bacteroidota</taxon>
        <taxon>Bacteroidia</taxon>
        <taxon>Bacteroidales</taxon>
        <taxon>Prevotellaceae</taxon>
        <taxon>Prevotella</taxon>
    </lineage>
</organism>
<evidence type="ECO:0000313" key="2">
    <source>
        <dbReference type="Proteomes" id="UP000004123"/>
    </source>
</evidence>
<dbReference type="AlphaFoldDB" id="F9DLL8"/>
<gene>
    <name evidence="1" type="ORF">HMPREF9144_2560</name>
</gene>
<dbReference type="Proteomes" id="UP000004123">
    <property type="component" value="Unassembled WGS sequence"/>
</dbReference>
<accession>F9DLL8</accession>
<evidence type="ECO:0000313" key="1">
    <source>
        <dbReference type="EMBL" id="EGQ12796.1"/>
    </source>
</evidence>
<name>F9DLL8_9BACT</name>
<dbReference type="EMBL" id="AFPY01000126">
    <property type="protein sequence ID" value="EGQ12796.1"/>
    <property type="molecule type" value="Genomic_DNA"/>
</dbReference>
<dbReference type="HOGENOM" id="CLU_2846189_0_0_10"/>
<sequence length="65" mass="7379">MLLQCRRSGLRQAIKTYKMPIRKRKIRGSNVYEYKNGGVAVALAFGTGPLKGKKVPQCLHIYEKN</sequence>
<proteinExistence type="predicted"/>
<protein>
    <submittedName>
        <fullName evidence="1">Uncharacterized protein</fullName>
    </submittedName>
</protein>
<reference evidence="1 2" key="1">
    <citation type="submission" date="2011-04" db="EMBL/GenBank/DDBJ databases">
        <authorList>
            <person name="Muzny D."/>
            <person name="Qin X."/>
            <person name="Deng J."/>
            <person name="Jiang H."/>
            <person name="Liu Y."/>
            <person name="Qu J."/>
            <person name="Song X.-Z."/>
            <person name="Zhang L."/>
            <person name="Thornton R."/>
            <person name="Coyle M."/>
            <person name="Francisco L."/>
            <person name="Jackson L."/>
            <person name="Javaid M."/>
            <person name="Korchina V."/>
            <person name="Kovar C."/>
            <person name="Mata R."/>
            <person name="Mathew T."/>
            <person name="Ngo R."/>
            <person name="Nguyen L."/>
            <person name="Nguyen N."/>
            <person name="Okwuonu G."/>
            <person name="Ongeri F."/>
            <person name="Pham C."/>
            <person name="Simmons D."/>
            <person name="Wilczek-Boney K."/>
            <person name="Hale W."/>
            <person name="Jakkamsetti A."/>
            <person name="Pham P."/>
            <person name="Ruth R."/>
            <person name="San Lucas F."/>
            <person name="Warren J."/>
            <person name="Zhang J."/>
            <person name="Zhao Z."/>
            <person name="Zhou C."/>
            <person name="Zhu D."/>
            <person name="Lee S."/>
            <person name="Bess C."/>
            <person name="Blankenburg K."/>
            <person name="Forbes L."/>
            <person name="Fu Q."/>
            <person name="Gubbala S."/>
            <person name="Hirani K."/>
            <person name="Jayaseelan J.C."/>
            <person name="Lara F."/>
            <person name="Munidasa M."/>
            <person name="Palculict T."/>
            <person name="Patil S."/>
            <person name="Pu L.-L."/>
            <person name="Saada N."/>
            <person name="Tang L."/>
            <person name="Weissenberger G."/>
            <person name="Zhu Y."/>
            <person name="Hemphill L."/>
            <person name="Shang Y."/>
            <person name="Youmans B."/>
            <person name="Ayvaz T."/>
            <person name="Ross M."/>
            <person name="Santibanez J."/>
            <person name="Aqrawi P."/>
            <person name="Gross S."/>
            <person name="Joshi V."/>
            <person name="Fowler G."/>
            <person name="Nazareth L."/>
            <person name="Reid J."/>
            <person name="Worley K."/>
            <person name="Petrosino J."/>
            <person name="Highlander S."/>
            <person name="Gibbs R."/>
        </authorList>
    </citation>
    <scope>NUCLEOTIDE SEQUENCE [LARGE SCALE GENOMIC DNA]</scope>
    <source>
        <strain evidence="1 2">ATCC 700821</strain>
    </source>
</reference>
<comment type="caution">
    <text evidence="1">The sequence shown here is derived from an EMBL/GenBank/DDBJ whole genome shotgun (WGS) entry which is preliminary data.</text>
</comment>